<sequence length="127" mass="14036">MKKSKIWIFIIGIVFLISLISSILIFKAPAKGTIANIYEDGNCIKSINLSNVIEPYEFTIKTEHGTNIISVENGRISISFADCSDQICVNQGWISNSVTPIVCLPHKITIKLESTAKDSQMFDALSQ</sequence>
<evidence type="ECO:0000313" key="3">
    <source>
        <dbReference type="Proteomes" id="UP000095488"/>
    </source>
</evidence>
<feature type="transmembrane region" description="Helical" evidence="1">
    <location>
        <begin position="6"/>
        <end position="26"/>
    </location>
</feature>
<comment type="caution">
    <text evidence="2">The sequence shown here is derived from an EMBL/GenBank/DDBJ whole genome shotgun (WGS) entry which is preliminary data.</text>
</comment>
<keyword evidence="1" id="KW-1133">Transmembrane helix</keyword>
<organism evidence="2 3">
    <name type="scientific">Sarcina ventriculi</name>
    <name type="common">Clostridium ventriculi</name>
    <dbReference type="NCBI Taxonomy" id="1267"/>
    <lineage>
        <taxon>Bacteria</taxon>
        <taxon>Bacillati</taxon>
        <taxon>Bacillota</taxon>
        <taxon>Clostridia</taxon>
        <taxon>Eubacteriales</taxon>
        <taxon>Clostridiaceae</taxon>
        <taxon>Sarcina</taxon>
    </lineage>
</organism>
<dbReference type="InterPro" id="IPR038690">
    <property type="entry name" value="NusG_2_sf"/>
</dbReference>
<dbReference type="CDD" id="cd09846">
    <property type="entry name" value="DUF1312"/>
    <property type="match status" value="1"/>
</dbReference>
<dbReference type="Pfam" id="PF07009">
    <property type="entry name" value="NusG_II"/>
    <property type="match status" value="1"/>
</dbReference>
<keyword evidence="1" id="KW-0472">Membrane</keyword>
<dbReference type="EMBL" id="CYZR01000003">
    <property type="protein sequence ID" value="CUN80968.1"/>
    <property type="molecule type" value="Genomic_DNA"/>
</dbReference>
<keyword evidence="3" id="KW-1185">Reference proteome</keyword>
<gene>
    <name evidence="2" type="ORF">ERS852473_01152</name>
</gene>
<evidence type="ECO:0000313" key="2">
    <source>
        <dbReference type="EMBL" id="CUN80968.1"/>
    </source>
</evidence>
<name>A0ABP2ATI4_SARVE</name>
<dbReference type="RefSeq" id="WP_055258524.1">
    <property type="nucleotide sequence ID" value="NZ_CABIXL010000003.1"/>
</dbReference>
<proteinExistence type="predicted"/>
<reference evidence="2 3" key="1">
    <citation type="submission" date="2015-09" db="EMBL/GenBank/DDBJ databases">
        <authorList>
            <consortium name="Pathogen Informatics"/>
            <person name="Wu L."/>
            <person name="Ma J."/>
        </authorList>
    </citation>
    <scope>NUCLEOTIDE SEQUENCE [LARGE SCALE GENOMIC DNA]</scope>
    <source>
        <strain evidence="2 3">2789STDY5834858</strain>
    </source>
</reference>
<dbReference type="Proteomes" id="UP000095488">
    <property type="component" value="Unassembled WGS sequence"/>
</dbReference>
<protein>
    <submittedName>
        <fullName evidence="2">Uncharacterized protein conserved in bacteria</fullName>
    </submittedName>
</protein>
<evidence type="ECO:0000256" key="1">
    <source>
        <dbReference type="SAM" id="Phobius"/>
    </source>
</evidence>
<keyword evidence="1" id="KW-0812">Transmembrane</keyword>
<dbReference type="Gene3D" id="2.60.320.10">
    <property type="entry name" value="N-utilization substance G protein NusG, insert domain"/>
    <property type="match status" value="1"/>
</dbReference>
<accession>A0ABP2ATI4</accession>